<dbReference type="InterPro" id="IPR017871">
    <property type="entry name" value="ABC_transporter-like_CS"/>
</dbReference>
<sequence>MELNPAARESQGSVWVKNACLNNLHDVTVEFPLGVLTVVSGVAGSGKSSLVKSLVEQQPRVSMIDQAPLMATRRSSLLTTLGIASAVRQEFSVASGLDKSWFSANGKGACPACKGRGVIRVDMAFMDDVETVCERCGGQKFNDKAIGVKLTRGNREWSIADVLNASLDEVNELFSRLPKVKQVINLVSDVGLEYLTLGQTLDTLSGGELQRIKLVKFLEDYQDSSDTVIVLDEPTTGLHSRDVAQLANFCHELVNQGLTVIVVDHNLGFIARADHVIDIGPGAGEHGGSVIYSGNPQGLIRCSKSVTGSWLRKAVEQGNTTVSGVSYNG</sequence>
<evidence type="ECO:0000313" key="15">
    <source>
        <dbReference type="EMBL" id="MDT3766940.1"/>
    </source>
</evidence>
<dbReference type="Proteomes" id="UP001247542">
    <property type="component" value="Unassembled WGS sequence"/>
</dbReference>
<name>A0ABU3ICK1_9ACTO</name>
<dbReference type="SMART" id="SM00382">
    <property type="entry name" value="AAA"/>
    <property type="match status" value="1"/>
</dbReference>
<keyword evidence="9" id="KW-0238">DNA-binding</keyword>
<keyword evidence="16" id="KW-1185">Reference proteome</keyword>
<protein>
    <recommendedName>
        <fullName evidence="12">UvrABC system protein A</fullName>
    </recommendedName>
    <alternativeName>
        <fullName evidence="13">Excinuclease ABC subunit A</fullName>
    </alternativeName>
</protein>
<dbReference type="Gene3D" id="1.20.1580.10">
    <property type="entry name" value="ABC transporter ATPase like domain"/>
    <property type="match status" value="1"/>
</dbReference>
<dbReference type="GO" id="GO:0005524">
    <property type="term" value="F:ATP binding"/>
    <property type="evidence" value="ECO:0007669"/>
    <property type="project" value="UniProtKB-KW"/>
</dbReference>
<keyword evidence="5" id="KW-0227">DNA damage</keyword>
<dbReference type="InterPro" id="IPR003593">
    <property type="entry name" value="AAA+_ATPase"/>
</dbReference>
<dbReference type="PANTHER" id="PTHR43152:SF3">
    <property type="entry name" value="UVRABC SYSTEM PROTEIN A"/>
    <property type="match status" value="1"/>
</dbReference>
<reference evidence="15 16" key="1">
    <citation type="submission" date="2023-06" db="EMBL/GenBank/DDBJ databases">
        <title>Draft genome sequence of Gleimia hominis type strain CCUG 57540T.</title>
        <authorList>
            <person name="Salva-Serra F."/>
            <person name="Cardew S."/>
            <person name="Jensie Markopoulos S."/>
            <person name="Ohlen M."/>
            <person name="Inganas E."/>
            <person name="Svensson-Stadler L."/>
            <person name="Moore E.R.B."/>
        </authorList>
    </citation>
    <scope>NUCLEOTIDE SEQUENCE [LARGE SCALE GENOMIC DNA]</scope>
    <source>
        <strain evidence="15 16">CCUG 57540</strain>
    </source>
</reference>
<dbReference type="Pfam" id="PF00005">
    <property type="entry name" value="ABC_tran"/>
    <property type="match status" value="1"/>
</dbReference>
<dbReference type="PANTHER" id="PTHR43152">
    <property type="entry name" value="UVRABC SYSTEM PROTEIN A"/>
    <property type="match status" value="1"/>
</dbReference>
<proteinExistence type="inferred from homology"/>
<evidence type="ECO:0000256" key="8">
    <source>
        <dbReference type="ARBA" id="ARBA00022881"/>
    </source>
</evidence>
<dbReference type="RefSeq" id="WP_313272187.1">
    <property type="nucleotide sequence ID" value="NZ_JASXSX010000001.1"/>
</dbReference>
<gene>
    <name evidence="15" type="ORF">QS713_02530</name>
</gene>
<evidence type="ECO:0000313" key="16">
    <source>
        <dbReference type="Proteomes" id="UP001247542"/>
    </source>
</evidence>
<feature type="domain" description="ABC transporter" evidence="14">
    <location>
        <begin position="1"/>
        <end position="306"/>
    </location>
</feature>
<dbReference type="SUPFAM" id="SSF52540">
    <property type="entry name" value="P-loop containing nucleoside triphosphate hydrolases"/>
    <property type="match status" value="1"/>
</dbReference>
<keyword evidence="3" id="KW-0677">Repeat</keyword>
<dbReference type="EMBL" id="JASXSX010000001">
    <property type="protein sequence ID" value="MDT3766940.1"/>
    <property type="molecule type" value="Genomic_DNA"/>
</dbReference>
<evidence type="ECO:0000256" key="1">
    <source>
        <dbReference type="ARBA" id="ARBA00004496"/>
    </source>
</evidence>
<comment type="subcellular location">
    <subcellularLocation>
        <location evidence="1">Cytoplasm</location>
    </subcellularLocation>
</comment>
<evidence type="ECO:0000256" key="6">
    <source>
        <dbReference type="ARBA" id="ARBA00022769"/>
    </source>
</evidence>
<comment type="similarity">
    <text evidence="11">Belongs to the ABC transporter superfamily. UvrA family.</text>
</comment>
<evidence type="ECO:0000256" key="5">
    <source>
        <dbReference type="ARBA" id="ARBA00022763"/>
    </source>
</evidence>
<dbReference type="InterPro" id="IPR003439">
    <property type="entry name" value="ABC_transporter-like_ATP-bd"/>
</dbReference>
<keyword evidence="6" id="KW-0228">DNA excision</keyword>
<evidence type="ECO:0000256" key="12">
    <source>
        <dbReference type="ARBA" id="ARBA00039316"/>
    </source>
</evidence>
<keyword evidence="8" id="KW-0267">Excision nuclease</keyword>
<dbReference type="InterPro" id="IPR027417">
    <property type="entry name" value="P-loop_NTPase"/>
</dbReference>
<dbReference type="Gene3D" id="3.40.50.300">
    <property type="entry name" value="P-loop containing nucleotide triphosphate hydrolases"/>
    <property type="match status" value="2"/>
</dbReference>
<keyword evidence="2" id="KW-0963">Cytoplasm</keyword>
<keyword evidence="10" id="KW-0234">DNA repair</keyword>
<dbReference type="PROSITE" id="PS00211">
    <property type="entry name" value="ABC_TRANSPORTER_1"/>
    <property type="match status" value="1"/>
</dbReference>
<accession>A0ABU3ICK1</accession>
<evidence type="ECO:0000256" key="2">
    <source>
        <dbReference type="ARBA" id="ARBA00022490"/>
    </source>
</evidence>
<evidence type="ECO:0000259" key="14">
    <source>
        <dbReference type="PROSITE" id="PS50893"/>
    </source>
</evidence>
<evidence type="ECO:0000256" key="11">
    <source>
        <dbReference type="ARBA" id="ARBA00038000"/>
    </source>
</evidence>
<evidence type="ECO:0000256" key="9">
    <source>
        <dbReference type="ARBA" id="ARBA00023125"/>
    </source>
</evidence>
<evidence type="ECO:0000256" key="3">
    <source>
        <dbReference type="ARBA" id="ARBA00022737"/>
    </source>
</evidence>
<keyword evidence="7 15" id="KW-0067">ATP-binding</keyword>
<comment type="caution">
    <text evidence="15">The sequence shown here is derived from an EMBL/GenBank/DDBJ whole genome shotgun (WGS) entry which is preliminary data.</text>
</comment>
<evidence type="ECO:0000256" key="13">
    <source>
        <dbReference type="ARBA" id="ARBA00042156"/>
    </source>
</evidence>
<dbReference type="PROSITE" id="PS50893">
    <property type="entry name" value="ABC_TRANSPORTER_2"/>
    <property type="match status" value="1"/>
</dbReference>
<organism evidence="15 16">
    <name type="scientific">Gleimia hominis</name>
    <dbReference type="NCBI Taxonomy" id="595468"/>
    <lineage>
        <taxon>Bacteria</taxon>
        <taxon>Bacillati</taxon>
        <taxon>Actinomycetota</taxon>
        <taxon>Actinomycetes</taxon>
        <taxon>Actinomycetales</taxon>
        <taxon>Actinomycetaceae</taxon>
        <taxon>Gleimia</taxon>
    </lineage>
</organism>
<keyword evidence="4" id="KW-0547">Nucleotide-binding</keyword>
<evidence type="ECO:0000256" key="7">
    <source>
        <dbReference type="ARBA" id="ARBA00022840"/>
    </source>
</evidence>
<evidence type="ECO:0000256" key="4">
    <source>
        <dbReference type="ARBA" id="ARBA00022741"/>
    </source>
</evidence>
<evidence type="ECO:0000256" key="10">
    <source>
        <dbReference type="ARBA" id="ARBA00023204"/>
    </source>
</evidence>